<organism evidence="2 3">
    <name type="scientific">Steinernema carpocapsae</name>
    <name type="common">Entomopathogenic nematode</name>
    <dbReference type="NCBI Taxonomy" id="34508"/>
    <lineage>
        <taxon>Eukaryota</taxon>
        <taxon>Metazoa</taxon>
        <taxon>Ecdysozoa</taxon>
        <taxon>Nematoda</taxon>
        <taxon>Chromadorea</taxon>
        <taxon>Rhabditida</taxon>
        <taxon>Tylenchina</taxon>
        <taxon>Panagrolaimomorpha</taxon>
        <taxon>Strongyloidoidea</taxon>
        <taxon>Steinernematidae</taxon>
        <taxon>Steinernema</taxon>
    </lineage>
</organism>
<dbReference type="EMBL" id="AZBU02000001">
    <property type="protein sequence ID" value="TMS36510.1"/>
    <property type="molecule type" value="Genomic_DNA"/>
</dbReference>
<feature type="signal peptide" evidence="1">
    <location>
        <begin position="1"/>
        <end position="24"/>
    </location>
</feature>
<accession>A0A4U8UT51</accession>
<reference evidence="2 3" key="2">
    <citation type="journal article" date="2019" name="G3 (Bethesda)">
        <title>Hybrid Assembly of the Genome of the Entomopathogenic Nematode Steinernema carpocapsae Identifies the X-Chromosome.</title>
        <authorList>
            <person name="Serra L."/>
            <person name="Macchietto M."/>
            <person name="Macias-Munoz A."/>
            <person name="McGill C.J."/>
            <person name="Rodriguez I.M."/>
            <person name="Rodriguez B."/>
            <person name="Murad R."/>
            <person name="Mortazavi A."/>
        </authorList>
    </citation>
    <scope>NUCLEOTIDE SEQUENCE [LARGE SCALE GENOMIC DNA]</scope>
    <source>
        <strain evidence="2 3">ALL</strain>
    </source>
</reference>
<proteinExistence type="predicted"/>
<name>A0A4U8UT51_STECR</name>
<evidence type="ECO:0000313" key="2">
    <source>
        <dbReference type="EMBL" id="TMS36510.1"/>
    </source>
</evidence>
<evidence type="ECO:0008006" key="4">
    <source>
        <dbReference type="Google" id="ProtNLM"/>
    </source>
</evidence>
<dbReference type="AlphaFoldDB" id="A0A4U8UT51"/>
<reference evidence="2 3" key="1">
    <citation type="journal article" date="2015" name="Genome Biol.">
        <title>Comparative genomics of Steinernema reveals deeply conserved gene regulatory networks.</title>
        <authorList>
            <person name="Dillman A.R."/>
            <person name="Macchietto M."/>
            <person name="Porter C.F."/>
            <person name="Rogers A."/>
            <person name="Williams B."/>
            <person name="Antoshechkin I."/>
            <person name="Lee M.M."/>
            <person name="Goodwin Z."/>
            <person name="Lu X."/>
            <person name="Lewis E.E."/>
            <person name="Goodrich-Blair H."/>
            <person name="Stock S.P."/>
            <person name="Adams B.J."/>
            <person name="Sternberg P.W."/>
            <person name="Mortazavi A."/>
        </authorList>
    </citation>
    <scope>NUCLEOTIDE SEQUENCE [LARGE SCALE GENOMIC DNA]</scope>
    <source>
        <strain evidence="2 3">ALL</strain>
    </source>
</reference>
<feature type="chain" id="PRO_5020616522" description="CUB domain-containing protein" evidence="1">
    <location>
        <begin position="25"/>
        <end position="277"/>
    </location>
</feature>
<dbReference type="Proteomes" id="UP000298663">
    <property type="component" value="Unassembled WGS sequence"/>
</dbReference>
<evidence type="ECO:0000313" key="3">
    <source>
        <dbReference type="Proteomes" id="UP000298663"/>
    </source>
</evidence>
<gene>
    <name evidence="2" type="ORF">L596_003657</name>
</gene>
<sequence length="277" mass="30670">MKIHVITVLWAVCLLSLKTFEVDALRYSPKPDSTITACKLQIKSTGKYSTFVSETDPMCHLKITADPGYSVSVSVIHLRNACRNNISKMFMTETIKGASSDEAGKEVKIFPKCSGSYEFMGSDTNNVQLNYSPRQAYLIEVRFIRRTLGCNESVGYDQVGADLTLKHYGGGTCFLILPGRAYVTVKSYQLSEPNCESSFKLYAGNTAYKFNLVIGQYCTETAPTLPKKHAILCNKGLLVFQSNATEANPDSVVFNVDLSDPGRRLFLGSAKCYDYDD</sequence>
<keyword evidence="3" id="KW-1185">Reference proteome</keyword>
<keyword evidence="1" id="KW-0732">Signal</keyword>
<comment type="caution">
    <text evidence="2">The sequence shown here is derived from an EMBL/GenBank/DDBJ whole genome shotgun (WGS) entry which is preliminary data.</text>
</comment>
<evidence type="ECO:0000256" key="1">
    <source>
        <dbReference type="SAM" id="SignalP"/>
    </source>
</evidence>
<protein>
    <recommendedName>
        <fullName evidence="4">CUB domain-containing protein</fullName>
    </recommendedName>
</protein>